<dbReference type="InterPro" id="IPR029052">
    <property type="entry name" value="Metallo-depent_PP-like"/>
</dbReference>
<dbReference type="SUPFAM" id="SSF54197">
    <property type="entry name" value="HIT-like"/>
    <property type="match status" value="1"/>
</dbReference>
<dbReference type="GO" id="GO:0000398">
    <property type="term" value="P:mRNA splicing, via spliceosome"/>
    <property type="evidence" value="ECO:0007669"/>
    <property type="project" value="TreeGrafter"/>
</dbReference>
<dbReference type="PANTHER" id="PTHR12072">
    <property type="entry name" value="CWF19, CELL CYCLE CONTROL PROTEIN"/>
    <property type="match status" value="1"/>
</dbReference>
<dbReference type="CDD" id="cd07380">
    <property type="entry name" value="MPP_CWF19_N"/>
    <property type="match status" value="1"/>
</dbReference>
<feature type="region of interest" description="Disordered" evidence="1">
    <location>
        <begin position="472"/>
        <end position="503"/>
    </location>
</feature>
<gene>
    <name evidence="4" type="ORF">P170DRAFT_399532</name>
</gene>
<protein>
    <recommendedName>
        <fullName evidence="6">CwfJ domain protein</fullName>
    </recommendedName>
</protein>
<proteinExistence type="predicted"/>
<feature type="domain" description="Cwf19-like C-terminal" evidence="3">
    <location>
        <begin position="303"/>
        <end position="426"/>
    </location>
</feature>
<dbReference type="VEuPathDB" id="FungiDB:P170DRAFT_399532"/>
<dbReference type="PANTHER" id="PTHR12072:SF4">
    <property type="entry name" value="CWF19-LIKE PROTEIN 1"/>
    <property type="match status" value="1"/>
</dbReference>
<evidence type="ECO:0000259" key="2">
    <source>
        <dbReference type="Pfam" id="PF04676"/>
    </source>
</evidence>
<keyword evidence="5" id="KW-1185">Reference proteome</keyword>
<dbReference type="Pfam" id="PF04677">
    <property type="entry name" value="CwfJ_C_1"/>
    <property type="match status" value="1"/>
</dbReference>
<name>A0A2I2GRA7_9EURO</name>
<feature type="compositionally biased region" description="Polar residues" evidence="1">
    <location>
        <begin position="490"/>
        <end position="500"/>
    </location>
</feature>
<dbReference type="EMBL" id="MSFO01000001">
    <property type="protein sequence ID" value="PLB55408.1"/>
    <property type="molecule type" value="Genomic_DNA"/>
</dbReference>
<feature type="compositionally biased region" description="Polar residues" evidence="1">
    <location>
        <begin position="261"/>
        <end position="277"/>
    </location>
</feature>
<evidence type="ECO:0008006" key="6">
    <source>
        <dbReference type="Google" id="ProtNLM"/>
    </source>
</evidence>
<comment type="caution">
    <text evidence="4">The sequence shown here is derived from an EMBL/GenBank/DDBJ whole genome shotgun (WGS) entry which is preliminary data.</text>
</comment>
<dbReference type="GO" id="GO:0061632">
    <property type="term" value="F:RNA lariat debranching enzyme activator activity"/>
    <property type="evidence" value="ECO:0007669"/>
    <property type="project" value="TreeGrafter"/>
</dbReference>
<dbReference type="InterPro" id="IPR006768">
    <property type="entry name" value="Cwf19-like_C_dom-1"/>
</dbReference>
<dbReference type="Pfam" id="PF04676">
    <property type="entry name" value="CwfJ_C_2"/>
    <property type="match status" value="1"/>
</dbReference>
<feature type="compositionally biased region" description="Acidic residues" evidence="1">
    <location>
        <begin position="474"/>
        <end position="489"/>
    </location>
</feature>
<dbReference type="InterPro" id="IPR036265">
    <property type="entry name" value="HIT-like_sf"/>
</dbReference>
<dbReference type="InterPro" id="IPR006767">
    <property type="entry name" value="Cwf19-like_C_dom-2"/>
</dbReference>
<dbReference type="SUPFAM" id="SSF56300">
    <property type="entry name" value="Metallo-dependent phosphatases"/>
    <property type="match status" value="1"/>
</dbReference>
<evidence type="ECO:0000259" key="3">
    <source>
        <dbReference type="Pfam" id="PF04677"/>
    </source>
</evidence>
<evidence type="ECO:0000313" key="5">
    <source>
        <dbReference type="Proteomes" id="UP000234275"/>
    </source>
</evidence>
<dbReference type="GO" id="GO:0071014">
    <property type="term" value="C:post-mRNA release spliceosomal complex"/>
    <property type="evidence" value="ECO:0007669"/>
    <property type="project" value="TreeGrafter"/>
</dbReference>
<dbReference type="InterPro" id="IPR040194">
    <property type="entry name" value="Cwf19-like"/>
</dbReference>
<dbReference type="GeneID" id="36553983"/>
<dbReference type="AlphaFoldDB" id="A0A2I2GRA7"/>
<sequence>MMASKIIVLGDVNCELREVFTKLAKLHVKQNFSLAIITGDLFGDCSTEHELDEVTALLNENISVPLPTYFGLGSRPLPTRVIERIEANDEVCPNLFFLGRRGTLKTAEGIRIVSLGGNFDSESKSTDKYHPAYTESDARALHGAHHADILVTHQWPKGIRTGSKVSLPEDATPPPEVQCIADLCSTLKPRYHLTSSGGFFYEREPFFHMPTEDNPDAKPLTRFISLASYSKTTKQKWMYAFTLDPNAPHPLTVPVGATASPLPTSQAKRKPLTSQKESFSRFAVDDDHSHRPRKRARAPPPGPDQCFFCLSNPNIATHLITSIGNESYLTTAKGPLPTSKTFPALDFPGHMLIIPFSHSPTLNSISDPDSRLATYSEMQRYRSALHSMLNHRSAGALGAVTWEVSRSNGIHVHWQFLPVPSALIKRGLVTAAFKVEAENLKYPKFESASSTADPSAEAGDFFRLWIWDPPADSSESEPQAEAETEEADSQPDSQKSSGSEKSLLLPLGPEFRFDLQFGRRVMAKLMELEKRINWKNDVQSDAEEEVDATAFKEAFKDFDFTLEG</sequence>
<feature type="region of interest" description="Disordered" evidence="1">
    <location>
        <begin position="254"/>
        <end position="302"/>
    </location>
</feature>
<feature type="domain" description="Cwf19-like protein C-terminal" evidence="2">
    <location>
        <begin position="507"/>
        <end position="561"/>
    </location>
</feature>
<dbReference type="OrthoDB" id="444325at2759"/>
<accession>A0A2I2GRA7</accession>
<organism evidence="4 5">
    <name type="scientific">Aspergillus steynii IBT 23096</name>
    <dbReference type="NCBI Taxonomy" id="1392250"/>
    <lineage>
        <taxon>Eukaryota</taxon>
        <taxon>Fungi</taxon>
        <taxon>Dikarya</taxon>
        <taxon>Ascomycota</taxon>
        <taxon>Pezizomycotina</taxon>
        <taxon>Eurotiomycetes</taxon>
        <taxon>Eurotiomycetidae</taxon>
        <taxon>Eurotiales</taxon>
        <taxon>Aspergillaceae</taxon>
        <taxon>Aspergillus</taxon>
        <taxon>Aspergillus subgen. Circumdati</taxon>
    </lineage>
</organism>
<dbReference type="STRING" id="1392250.A0A2I2GRA7"/>
<reference evidence="4 5" key="1">
    <citation type="submission" date="2016-12" db="EMBL/GenBank/DDBJ databases">
        <title>The genomes of Aspergillus section Nigri reveals drivers in fungal speciation.</title>
        <authorList>
            <consortium name="DOE Joint Genome Institute"/>
            <person name="Vesth T.C."/>
            <person name="Nybo J."/>
            <person name="Theobald S."/>
            <person name="Brandl J."/>
            <person name="Frisvad J.C."/>
            <person name="Nielsen K.F."/>
            <person name="Lyhne E.K."/>
            <person name="Kogle M.E."/>
            <person name="Kuo A."/>
            <person name="Riley R."/>
            <person name="Clum A."/>
            <person name="Nolan M."/>
            <person name="Lipzen A."/>
            <person name="Salamov A."/>
            <person name="Henrissat B."/>
            <person name="Wiebenga A."/>
            <person name="De Vries R.P."/>
            <person name="Grigoriev I.V."/>
            <person name="Mortensen U.H."/>
            <person name="Andersen M.R."/>
            <person name="Baker S.E."/>
        </authorList>
    </citation>
    <scope>NUCLEOTIDE SEQUENCE [LARGE SCALE GENOMIC DNA]</scope>
    <source>
        <strain evidence="4 5">IBT 23096</strain>
    </source>
</reference>
<dbReference type="RefSeq" id="XP_024710710.1">
    <property type="nucleotide sequence ID" value="XM_024846284.1"/>
</dbReference>
<evidence type="ECO:0000313" key="4">
    <source>
        <dbReference type="EMBL" id="PLB55408.1"/>
    </source>
</evidence>
<evidence type="ECO:0000256" key="1">
    <source>
        <dbReference type="SAM" id="MobiDB-lite"/>
    </source>
</evidence>
<dbReference type="Proteomes" id="UP000234275">
    <property type="component" value="Unassembled WGS sequence"/>
</dbReference>